<proteinExistence type="predicted"/>
<accession>A0ABS9QC29</accession>
<feature type="domain" description="NIPSNAP" evidence="1">
    <location>
        <begin position="55"/>
        <end position="156"/>
    </location>
</feature>
<dbReference type="RefSeq" id="WP_239363406.1">
    <property type="nucleotide sequence ID" value="NZ_JAKREW010000005.1"/>
</dbReference>
<gene>
    <name evidence="2" type="ORF">L4923_08080</name>
</gene>
<reference evidence="2 3" key="1">
    <citation type="submission" date="2022-02" db="EMBL/GenBank/DDBJ databases">
        <title>Draft genome sequence of Mezorhizobium retamae strain IRAMC:0171 isolated from Retama raetam nodules.</title>
        <authorList>
            <person name="Bengaied R."/>
            <person name="Sbissi I."/>
            <person name="Huber K."/>
            <person name="Ghodbane F."/>
            <person name="Nouioui I."/>
            <person name="Tarhouni M."/>
            <person name="Gtari M."/>
        </authorList>
    </citation>
    <scope>NUCLEOTIDE SEQUENCE [LARGE SCALE GENOMIC DNA]</scope>
    <source>
        <strain evidence="2 3">IRAMC:0171</strain>
    </source>
</reference>
<organism evidence="2 3">
    <name type="scientific">Mesorhizobium retamae</name>
    <dbReference type="NCBI Taxonomy" id="2912854"/>
    <lineage>
        <taxon>Bacteria</taxon>
        <taxon>Pseudomonadati</taxon>
        <taxon>Pseudomonadota</taxon>
        <taxon>Alphaproteobacteria</taxon>
        <taxon>Hyphomicrobiales</taxon>
        <taxon>Phyllobacteriaceae</taxon>
        <taxon>Mesorhizobium</taxon>
    </lineage>
</organism>
<dbReference type="Gene3D" id="3.30.70.100">
    <property type="match status" value="1"/>
</dbReference>
<protein>
    <submittedName>
        <fullName evidence="2">NIPSNAP family protein</fullName>
    </submittedName>
</protein>
<dbReference type="EMBL" id="JAKREW010000005">
    <property type="protein sequence ID" value="MCG7504977.1"/>
    <property type="molecule type" value="Genomic_DNA"/>
</dbReference>
<sequence length="159" mass="18193">MSIGEKPSHGGRAETGSTLSLNRREILATVLVAAWPTIAPALAEKQKGDIRVIHQLRVYEIFETNKAAFHARFRDHAIRIMKRYGFDFVALWETQTLGRTEFVYMLRWPDEQTMTAAWEKFMADSEWSEIKEKTAAESGDMVGQITERVLRPTDYSAVI</sequence>
<dbReference type="InterPro" id="IPR011008">
    <property type="entry name" value="Dimeric_a/b-barrel"/>
</dbReference>
<evidence type="ECO:0000313" key="3">
    <source>
        <dbReference type="Proteomes" id="UP001201701"/>
    </source>
</evidence>
<dbReference type="Pfam" id="PF07978">
    <property type="entry name" value="NIPSNAP"/>
    <property type="match status" value="1"/>
</dbReference>
<dbReference type="SUPFAM" id="SSF54909">
    <property type="entry name" value="Dimeric alpha+beta barrel"/>
    <property type="match status" value="1"/>
</dbReference>
<evidence type="ECO:0000259" key="1">
    <source>
        <dbReference type="Pfam" id="PF07978"/>
    </source>
</evidence>
<dbReference type="InterPro" id="IPR012577">
    <property type="entry name" value="NIPSNAP"/>
</dbReference>
<comment type="caution">
    <text evidence="2">The sequence shown here is derived from an EMBL/GenBank/DDBJ whole genome shotgun (WGS) entry which is preliminary data.</text>
</comment>
<dbReference type="Proteomes" id="UP001201701">
    <property type="component" value="Unassembled WGS sequence"/>
</dbReference>
<evidence type="ECO:0000313" key="2">
    <source>
        <dbReference type="EMBL" id="MCG7504977.1"/>
    </source>
</evidence>
<name>A0ABS9QC29_9HYPH</name>
<keyword evidence="3" id="KW-1185">Reference proteome</keyword>